<proteinExistence type="predicted"/>
<feature type="compositionally biased region" description="Basic residues" evidence="1">
    <location>
        <begin position="71"/>
        <end position="83"/>
    </location>
</feature>
<evidence type="ECO:0000256" key="1">
    <source>
        <dbReference type="SAM" id="MobiDB-lite"/>
    </source>
</evidence>
<keyword evidence="4" id="KW-1185">Reference proteome</keyword>
<accession>A0A1H9AFC0</accession>
<dbReference type="Proteomes" id="UP000199233">
    <property type="component" value="Unassembled WGS sequence"/>
</dbReference>
<dbReference type="STRING" id="489703.SAMN04488038_101385"/>
<name>A0A1H9AFC0_9GAMM</name>
<organism evidence="3 4">
    <name type="scientific">Solimonas aquatica</name>
    <dbReference type="NCBI Taxonomy" id="489703"/>
    <lineage>
        <taxon>Bacteria</taxon>
        <taxon>Pseudomonadati</taxon>
        <taxon>Pseudomonadota</taxon>
        <taxon>Gammaproteobacteria</taxon>
        <taxon>Nevskiales</taxon>
        <taxon>Nevskiaceae</taxon>
        <taxon>Solimonas</taxon>
    </lineage>
</organism>
<feature type="compositionally biased region" description="Polar residues" evidence="1">
    <location>
        <begin position="52"/>
        <end position="70"/>
    </location>
</feature>
<keyword evidence="2" id="KW-0732">Signal</keyword>
<feature type="compositionally biased region" description="Pro residues" evidence="1">
    <location>
        <begin position="30"/>
        <end position="46"/>
    </location>
</feature>
<evidence type="ECO:0000256" key="2">
    <source>
        <dbReference type="SAM" id="SignalP"/>
    </source>
</evidence>
<sequence length="105" mass="10891">MIQNLLRIGSVCTLLLAGTALAQSATPTDTPGPAPTGSPPDTPAPDRPQHRMSPQSSDDSRAGNSGDTRNGKAKSNTRNRNRSKTPPPVNSDDSQRPDSGGSTMP</sequence>
<dbReference type="RefSeq" id="WP_143068808.1">
    <property type="nucleotide sequence ID" value="NZ_FOFS01000001.1"/>
</dbReference>
<dbReference type="AlphaFoldDB" id="A0A1H9AFC0"/>
<feature type="chain" id="PRO_5011674993" evidence="2">
    <location>
        <begin position="23"/>
        <end position="105"/>
    </location>
</feature>
<evidence type="ECO:0000313" key="4">
    <source>
        <dbReference type="Proteomes" id="UP000199233"/>
    </source>
</evidence>
<gene>
    <name evidence="3" type="ORF">SAMN04488038_101385</name>
</gene>
<evidence type="ECO:0000313" key="3">
    <source>
        <dbReference type="EMBL" id="SEP75390.1"/>
    </source>
</evidence>
<reference evidence="3 4" key="1">
    <citation type="submission" date="2016-10" db="EMBL/GenBank/DDBJ databases">
        <authorList>
            <person name="de Groot N.N."/>
        </authorList>
    </citation>
    <scope>NUCLEOTIDE SEQUENCE [LARGE SCALE GENOMIC DNA]</scope>
    <source>
        <strain evidence="3 4">DSM 25927</strain>
    </source>
</reference>
<protein>
    <submittedName>
        <fullName evidence="3">Uncharacterized protein</fullName>
    </submittedName>
</protein>
<feature type="signal peptide" evidence="2">
    <location>
        <begin position="1"/>
        <end position="22"/>
    </location>
</feature>
<feature type="region of interest" description="Disordered" evidence="1">
    <location>
        <begin position="23"/>
        <end position="105"/>
    </location>
</feature>
<dbReference type="EMBL" id="FOFS01000001">
    <property type="protein sequence ID" value="SEP75390.1"/>
    <property type="molecule type" value="Genomic_DNA"/>
</dbReference>